<dbReference type="GO" id="GO:0006297">
    <property type="term" value="P:nucleotide-excision repair, DNA gap filling"/>
    <property type="evidence" value="ECO:0007669"/>
    <property type="project" value="TreeGrafter"/>
</dbReference>
<dbReference type="GO" id="GO:0043625">
    <property type="term" value="C:delta DNA polymerase complex"/>
    <property type="evidence" value="ECO:0007669"/>
    <property type="project" value="InterPro"/>
</dbReference>
<dbReference type="GO" id="GO:0006271">
    <property type="term" value="P:DNA strand elongation involved in DNA replication"/>
    <property type="evidence" value="ECO:0007669"/>
    <property type="project" value="TreeGrafter"/>
</dbReference>
<dbReference type="VEuPathDB" id="FungiDB:L203_00416"/>
<dbReference type="Proteomes" id="UP000094043">
    <property type="component" value="Chromosome 1"/>
</dbReference>
<organism evidence="6 7">
    <name type="scientific">Cryptococcus depauperatus CBS 7841</name>
    <dbReference type="NCBI Taxonomy" id="1295531"/>
    <lineage>
        <taxon>Eukaryota</taxon>
        <taxon>Fungi</taxon>
        <taxon>Dikarya</taxon>
        <taxon>Basidiomycota</taxon>
        <taxon>Agaricomycotina</taxon>
        <taxon>Tremellomycetes</taxon>
        <taxon>Tremellales</taxon>
        <taxon>Cryptococcaceae</taxon>
        <taxon>Cryptococcus</taxon>
    </lineage>
</organism>
<dbReference type="GeneID" id="91084845"/>
<keyword evidence="3" id="KW-0235">DNA replication</keyword>
<dbReference type="OrthoDB" id="514823at2759"/>
<gene>
    <name evidence="6" type="ORF">L203_100630</name>
</gene>
<reference evidence="6" key="1">
    <citation type="submission" date="2016-06" db="EMBL/GenBank/DDBJ databases">
        <authorList>
            <person name="Cuomo C."/>
            <person name="Litvintseva A."/>
            <person name="Heitman J."/>
            <person name="Chen Y."/>
            <person name="Sun S."/>
            <person name="Springer D."/>
            <person name="Dromer F."/>
            <person name="Young S."/>
            <person name="Zeng Q."/>
            <person name="Chapman S."/>
            <person name="Gujja S."/>
            <person name="Saif S."/>
            <person name="Birren B."/>
        </authorList>
    </citation>
    <scope>NUCLEOTIDE SEQUENCE</scope>
    <source>
        <strain evidence="6">CBS 7841</strain>
    </source>
</reference>
<feature type="compositionally biased region" description="Basic and acidic residues" evidence="5">
    <location>
        <begin position="263"/>
        <end position="287"/>
    </location>
</feature>
<evidence type="ECO:0000256" key="3">
    <source>
        <dbReference type="ARBA" id="ARBA00022705"/>
    </source>
</evidence>
<reference evidence="6" key="3">
    <citation type="submission" date="2024-01" db="EMBL/GenBank/DDBJ databases">
        <authorList>
            <person name="Coelho M.A."/>
            <person name="David-Palma M."/>
            <person name="Shea T."/>
            <person name="Sun S."/>
            <person name="Cuomo C.A."/>
            <person name="Heitman J."/>
        </authorList>
    </citation>
    <scope>NUCLEOTIDE SEQUENCE</scope>
    <source>
        <strain evidence="6">CBS 7841</strain>
    </source>
</reference>
<evidence type="ECO:0000256" key="4">
    <source>
        <dbReference type="ARBA" id="ARBA00023242"/>
    </source>
</evidence>
<sequence>MKAIATSEENKVAYRRIKHLIENEGSIITYRQVARQVGCHINTAKNLLLNHLESNSSLSATYILSGRLQPNSSIGKTQIPNVDTLFPLLSSPPQKSLRDLGSGPVKIVDMDERSEAAFSDMEETQPRQEGDFWSNDKGAEEGDGGIGGSIREGKWGNDELWRKEVPRFGVVLARDYELEDKKTLFDDNGLSIHIYSLASAVIKDPAKFLIPSLELHESSNLYNPELYGTISGKAVEPVPPIDTKPKLTAKISKDNLLGVENKPPIKENRPATSEGKKDSGLKNEIKAKSGPSRSTSKTTLKASGSRKRIVASDTEDDESESTSNIKRKSNGPPTSKISKSLEPTSSMVARNDRAALEAMASMEYDSSKDEDDDVVKKKNKEEEKPLRDSKTGRKVRRIKKTKREKDKKGYVVSKDYWTDESYDESETNPGAQIKSQTAVPNRPAIRQHISTSSVGSTASNSGLGGLGGGPVGSGARKAGGAGKAGGQSTLMGFFKKK</sequence>
<dbReference type="GO" id="GO:1904161">
    <property type="term" value="P:DNA synthesis involved in UV-damage excision repair"/>
    <property type="evidence" value="ECO:0007669"/>
    <property type="project" value="TreeGrafter"/>
</dbReference>
<evidence type="ECO:0000256" key="2">
    <source>
        <dbReference type="ARBA" id="ARBA00017589"/>
    </source>
</evidence>
<evidence type="ECO:0000256" key="1">
    <source>
        <dbReference type="ARBA" id="ARBA00004123"/>
    </source>
</evidence>
<dbReference type="KEGG" id="cdep:91084845"/>
<dbReference type="RefSeq" id="XP_066066184.1">
    <property type="nucleotide sequence ID" value="XM_066210087.1"/>
</dbReference>
<feature type="compositionally biased region" description="Polar residues" evidence="5">
    <location>
        <begin position="427"/>
        <end position="439"/>
    </location>
</feature>
<dbReference type="EMBL" id="CP143784">
    <property type="protein sequence ID" value="WVN85484.1"/>
    <property type="molecule type" value="Genomic_DNA"/>
</dbReference>
<name>A0A1E3IX23_9TREE</name>
<protein>
    <recommendedName>
        <fullName evidence="2">DNA polymerase delta subunit 3</fullName>
    </recommendedName>
</protein>
<evidence type="ECO:0000313" key="7">
    <source>
        <dbReference type="Proteomes" id="UP000094043"/>
    </source>
</evidence>
<proteinExistence type="predicted"/>
<dbReference type="PANTHER" id="PTHR17598:SF13">
    <property type="entry name" value="DNA POLYMERASE DELTA SUBUNIT 3"/>
    <property type="match status" value="1"/>
</dbReference>
<dbReference type="InterPro" id="IPR041913">
    <property type="entry name" value="POLD3_sf"/>
</dbReference>
<evidence type="ECO:0000256" key="5">
    <source>
        <dbReference type="SAM" id="MobiDB-lite"/>
    </source>
</evidence>
<evidence type="ECO:0000313" key="6">
    <source>
        <dbReference type="EMBL" id="WVN85484.1"/>
    </source>
</evidence>
<dbReference type="AlphaFoldDB" id="A0A1E3IX23"/>
<dbReference type="GO" id="GO:0003887">
    <property type="term" value="F:DNA-directed DNA polymerase activity"/>
    <property type="evidence" value="ECO:0007669"/>
    <property type="project" value="TreeGrafter"/>
</dbReference>
<keyword evidence="7" id="KW-1185">Reference proteome</keyword>
<dbReference type="Pfam" id="PF09507">
    <property type="entry name" value="CDC27"/>
    <property type="match status" value="1"/>
</dbReference>
<feature type="region of interest" description="Disordered" evidence="5">
    <location>
        <begin position="252"/>
        <end position="497"/>
    </location>
</feature>
<feature type="compositionally biased region" description="Basic residues" evidence="5">
    <location>
        <begin position="392"/>
        <end position="402"/>
    </location>
</feature>
<feature type="region of interest" description="Disordered" evidence="5">
    <location>
        <begin position="117"/>
        <end position="150"/>
    </location>
</feature>
<feature type="compositionally biased region" description="Polar residues" evidence="5">
    <location>
        <begin position="291"/>
        <end position="302"/>
    </location>
</feature>
<feature type="compositionally biased region" description="Gly residues" evidence="5">
    <location>
        <begin position="462"/>
        <end position="485"/>
    </location>
</feature>
<dbReference type="PANTHER" id="PTHR17598">
    <property type="entry name" value="DNA POLYMERASE DELTA SUBUNIT 3"/>
    <property type="match status" value="1"/>
</dbReference>
<accession>A0A1E3IX23</accession>
<keyword evidence="4" id="KW-0539">Nucleus</keyword>
<dbReference type="InterPro" id="IPR019038">
    <property type="entry name" value="POLD3"/>
</dbReference>
<feature type="compositionally biased region" description="Polar residues" evidence="5">
    <location>
        <begin position="331"/>
        <end position="348"/>
    </location>
</feature>
<comment type="subcellular location">
    <subcellularLocation>
        <location evidence="1">Nucleus</location>
    </subcellularLocation>
</comment>
<feature type="compositionally biased region" description="Low complexity" evidence="5">
    <location>
        <begin position="450"/>
        <end position="461"/>
    </location>
</feature>
<feature type="compositionally biased region" description="Basic and acidic residues" evidence="5">
    <location>
        <begin position="374"/>
        <end position="391"/>
    </location>
</feature>
<reference evidence="6" key="2">
    <citation type="journal article" date="2022" name="Elife">
        <title>Obligate sexual reproduction of a homothallic fungus closely related to the Cryptococcus pathogenic species complex.</title>
        <authorList>
            <person name="Passer A.R."/>
            <person name="Clancey S.A."/>
            <person name="Shea T."/>
            <person name="David-Palma M."/>
            <person name="Averette A.F."/>
            <person name="Boekhout T."/>
            <person name="Porcel B.M."/>
            <person name="Nowrousian M."/>
            <person name="Cuomo C.A."/>
            <person name="Sun S."/>
            <person name="Heitman J."/>
            <person name="Coelho M.A."/>
        </authorList>
    </citation>
    <scope>NUCLEOTIDE SEQUENCE</scope>
    <source>
        <strain evidence="6">CBS 7841</strain>
    </source>
</reference>
<dbReference type="Gene3D" id="3.90.1030.20">
    <property type="entry name" value="DNA polymerase delta, p66 (Cdc27) subunit, wHTH domain"/>
    <property type="match status" value="1"/>
</dbReference>